<dbReference type="EMBL" id="BGPR01000265">
    <property type="protein sequence ID" value="GBM09136.1"/>
    <property type="molecule type" value="Genomic_DNA"/>
</dbReference>
<dbReference type="GO" id="GO:0043596">
    <property type="term" value="C:nuclear replication fork"/>
    <property type="evidence" value="ECO:0007669"/>
    <property type="project" value="TreeGrafter"/>
</dbReference>
<dbReference type="GO" id="GO:0000724">
    <property type="term" value="P:double-strand break repair via homologous recombination"/>
    <property type="evidence" value="ECO:0007669"/>
    <property type="project" value="InterPro"/>
</dbReference>
<evidence type="ECO:0000313" key="13">
    <source>
        <dbReference type="EMBL" id="GBM09136.1"/>
    </source>
</evidence>
<comment type="caution">
    <text evidence="13">The sequence shown here is derived from an EMBL/GenBank/DDBJ whole genome shotgun (WGS) entry which is preliminary data.</text>
</comment>
<dbReference type="GO" id="GO:0006325">
    <property type="term" value="P:chromatin organization"/>
    <property type="evidence" value="ECO:0007669"/>
    <property type="project" value="UniProtKB-KW"/>
</dbReference>
<dbReference type="InterPro" id="IPR042320">
    <property type="entry name" value="MMS22-like"/>
</dbReference>
<comment type="subcellular location">
    <subcellularLocation>
        <location evidence="2">Chromosome</location>
    </subcellularLocation>
    <subcellularLocation>
        <location evidence="1">Nucleus</location>
    </subcellularLocation>
</comment>
<dbReference type="PANTHER" id="PTHR28547:SF1">
    <property type="entry name" value="PROTEIN MMS22-LIKE"/>
    <property type="match status" value="1"/>
</dbReference>
<keyword evidence="8" id="KW-0234">DNA repair</keyword>
<dbReference type="SUPFAM" id="SSF48371">
    <property type="entry name" value="ARM repeat"/>
    <property type="match status" value="1"/>
</dbReference>
<feature type="domain" description="MMS22-like C-terminal" evidence="12">
    <location>
        <begin position="476"/>
        <end position="851"/>
    </location>
</feature>
<dbReference type="AlphaFoldDB" id="A0A4Y2CZ19"/>
<evidence type="ECO:0000256" key="5">
    <source>
        <dbReference type="ARBA" id="ARBA00022454"/>
    </source>
</evidence>
<proteinExistence type="inferred from homology"/>
<evidence type="ECO:0000256" key="4">
    <source>
        <dbReference type="ARBA" id="ARBA00021061"/>
    </source>
</evidence>
<dbReference type="InterPro" id="IPR029425">
    <property type="entry name" value="MMS22L_N"/>
</dbReference>
<keyword evidence="6" id="KW-0227">DNA damage</keyword>
<evidence type="ECO:0000313" key="14">
    <source>
        <dbReference type="Proteomes" id="UP000499080"/>
    </source>
</evidence>
<dbReference type="InterPro" id="IPR016024">
    <property type="entry name" value="ARM-type_fold"/>
</dbReference>
<dbReference type="Pfam" id="PF14910">
    <property type="entry name" value="MMS22L_N"/>
    <property type="match status" value="1"/>
</dbReference>
<evidence type="ECO:0000259" key="11">
    <source>
        <dbReference type="Pfam" id="PF14910"/>
    </source>
</evidence>
<dbReference type="Pfam" id="PF14911">
    <property type="entry name" value="MMS22L_C"/>
    <property type="match status" value="1"/>
</dbReference>
<evidence type="ECO:0000256" key="2">
    <source>
        <dbReference type="ARBA" id="ARBA00004286"/>
    </source>
</evidence>
<evidence type="ECO:0000256" key="9">
    <source>
        <dbReference type="ARBA" id="ARBA00023242"/>
    </source>
</evidence>
<organism evidence="13 14">
    <name type="scientific">Araneus ventricosus</name>
    <name type="common">Orbweaver spider</name>
    <name type="synonym">Epeira ventricosa</name>
    <dbReference type="NCBI Taxonomy" id="182803"/>
    <lineage>
        <taxon>Eukaryota</taxon>
        <taxon>Metazoa</taxon>
        <taxon>Ecdysozoa</taxon>
        <taxon>Arthropoda</taxon>
        <taxon>Chelicerata</taxon>
        <taxon>Arachnida</taxon>
        <taxon>Araneae</taxon>
        <taxon>Araneomorphae</taxon>
        <taxon>Entelegynae</taxon>
        <taxon>Araneoidea</taxon>
        <taxon>Araneidae</taxon>
        <taxon>Araneus</taxon>
    </lineage>
</organism>
<evidence type="ECO:0000256" key="7">
    <source>
        <dbReference type="ARBA" id="ARBA00022853"/>
    </source>
</evidence>
<name>A0A4Y2CZ19_ARAVE</name>
<dbReference type="GO" id="GO:0031297">
    <property type="term" value="P:replication fork processing"/>
    <property type="evidence" value="ECO:0007669"/>
    <property type="project" value="InterPro"/>
</dbReference>
<keyword evidence="5" id="KW-0158">Chromosome</keyword>
<evidence type="ECO:0000259" key="12">
    <source>
        <dbReference type="Pfam" id="PF14911"/>
    </source>
</evidence>
<dbReference type="PANTHER" id="PTHR28547">
    <property type="entry name" value="PROTEIN MMS22-LIKE"/>
    <property type="match status" value="1"/>
</dbReference>
<keyword evidence="9" id="KW-0539">Nucleus</keyword>
<dbReference type="Proteomes" id="UP000499080">
    <property type="component" value="Unassembled WGS sequence"/>
</dbReference>
<protein>
    <recommendedName>
        <fullName evidence="4">Protein MMS22-like</fullName>
    </recommendedName>
    <alternativeName>
        <fullName evidence="10">Methyl methanesulfonate-sensitivity protein 22-like</fullName>
    </alternativeName>
</protein>
<evidence type="ECO:0000256" key="6">
    <source>
        <dbReference type="ARBA" id="ARBA00022763"/>
    </source>
</evidence>
<evidence type="ECO:0000256" key="8">
    <source>
        <dbReference type="ARBA" id="ARBA00023204"/>
    </source>
</evidence>
<evidence type="ECO:0000256" key="1">
    <source>
        <dbReference type="ARBA" id="ARBA00004123"/>
    </source>
</evidence>
<sequence>MCVPIDAFSVITESIECSQISEPCLWLTSHIAPLYTFSNNTEEKTVSGYPVVKFLIHSLLMNNSGGTEKNLRCALFYTWKILSLWEPSPEVLLTLTDSYIKKIDETYSFNENGLEDLPYLFSDSVSWFKYIDNLSNTSITVRKETSFYIYLRILYKQLTMDSNEGNLWRSLKGRVYSKFMPKKLIELSDVGLQNSFSLILTVAASGQVEAVDKISSLVSIFKTCSTKKQLVSWKALFALMLIYQKKGLNLNKIVAKAVDFFNLKCSEYSATKDNLNKLNLMNLLLVYINGMKELFKQCNCLKLSECELVASGFSSLLSECGVSEMNSILYILLEIFQKVQDIASDMDGLNNSMILTGCLKFLELSFEYIFPFLKKISQSDTAPIVVSDIAAILTFLSYKFALSLTEKEHNFSSIFKYFVCENSVNSSVMCHYLCLVLKNESLQTTLQKTVPNFTSLIFQSWLKLMIDPPTLPPSREEVHELSFKVLLLSEFAEIFPKVQDLDFRSNPSDIAIKVFEIMGKTFEEISHLTDKLQLKLKACNYFQNFASHASTQVKKHSVSSLTLVYKLISHLVDHCSLLLHKRYNCDSILQQLFDQVIHVHKVFPTDKHAQSVLSHAINEFLPRILKGILKLDYRKDAFAKSNVKHIMNNHIFIHPCTNSSIKKLLIATVCNRADSLKWDECEFLLDIITEYIRAYSEKEGSEKGGSEKGSLENPENGFEVMFELFEVAPRNKKEFITNNLLKSALHIYMTQTKLSEYLWNLICKIFTYFKKFVDLNFSKEILIPILHWFIQEKIQSCQKSPSKKGFSVLDCVSDYLPEIVSDVVPFLTKTIDKMESDRGSGEDIVLRSHLKNTITKLQRKLSIQHGMSKTAFV</sequence>
<keyword evidence="7" id="KW-0156">Chromatin regulator</keyword>
<feature type="domain" description="Protein MMS22-like N-terminal" evidence="11">
    <location>
        <begin position="12"/>
        <end position="345"/>
    </location>
</feature>
<dbReference type="OrthoDB" id="8193282at2759"/>
<evidence type="ECO:0000256" key="3">
    <source>
        <dbReference type="ARBA" id="ARBA00006585"/>
    </source>
</evidence>
<dbReference type="InterPro" id="IPR029424">
    <property type="entry name" value="MMS22L_C"/>
</dbReference>
<evidence type="ECO:0000256" key="10">
    <source>
        <dbReference type="ARBA" id="ARBA00033326"/>
    </source>
</evidence>
<comment type="similarity">
    <text evidence="3">Belongs to the MMS22 family. MMS22L subfamily.</text>
</comment>
<gene>
    <name evidence="13" type="primary">mms22l</name>
    <name evidence="13" type="ORF">AVEN_5308_1</name>
</gene>
<reference evidence="13 14" key="1">
    <citation type="journal article" date="2019" name="Sci. Rep.">
        <title>Orb-weaving spider Araneus ventricosus genome elucidates the spidroin gene catalogue.</title>
        <authorList>
            <person name="Kono N."/>
            <person name="Nakamura H."/>
            <person name="Ohtoshi R."/>
            <person name="Moran D.A.P."/>
            <person name="Shinohara A."/>
            <person name="Yoshida Y."/>
            <person name="Fujiwara M."/>
            <person name="Mori M."/>
            <person name="Tomita M."/>
            <person name="Arakawa K."/>
        </authorList>
    </citation>
    <scope>NUCLEOTIDE SEQUENCE [LARGE SCALE GENOMIC DNA]</scope>
</reference>
<accession>A0A4Y2CZ19</accession>
<keyword evidence="14" id="KW-1185">Reference proteome</keyword>